<keyword evidence="3" id="KW-0238">DNA-binding</keyword>
<dbReference type="InterPro" id="IPR003340">
    <property type="entry name" value="B3_DNA-bd"/>
</dbReference>
<protein>
    <recommendedName>
        <fullName evidence="6">TF-B3 domain-containing protein</fullName>
    </recommendedName>
</protein>
<dbReference type="Proteomes" id="UP000187406">
    <property type="component" value="Unassembled WGS sequence"/>
</dbReference>
<proteinExistence type="predicted"/>
<keyword evidence="5" id="KW-0539">Nucleus</keyword>
<evidence type="ECO:0000256" key="4">
    <source>
        <dbReference type="ARBA" id="ARBA00023163"/>
    </source>
</evidence>
<name>A0A1Q3AZY3_CEPFO</name>
<feature type="non-terminal residue" evidence="7">
    <location>
        <position position="1"/>
    </location>
</feature>
<reference evidence="8" key="1">
    <citation type="submission" date="2016-04" db="EMBL/GenBank/DDBJ databases">
        <title>Cephalotus genome sequencing.</title>
        <authorList>
            <person name="Fukushima K."/>
            <person name="Hasebe M."/>
            <person name="Fang X."/>
        </authorList>
    </citation>
    <scope>NUCLEOTIDE SEQUENCE [LARGE SCALE GENOMIC DNA]</scope>
    <source>
        <strain evidence="8">cv. St1</strain>
    </source>
</reference>
<evidence type="ECO:0000256" key="5">
    <source>
        <dbReference type="ARBA" id="ARBA00023242"/>
    </source>
</evidence>
<dbReference type="InterPro" id="IPR015300">
    <property type="entry name" value="DNA-bd_pseudobarrel_sf"/>
</dbReference>
<dbReference type="Pfam" id="PF02362">
    <property type="entry name" value="B3"/>
    <property type="match status" value="1"/>
</dbReference>
<comment type="caution">
    <text evidence="7">The sequence shown here is derived from an EMBL/GenBank/DDBJ whole genome shotgun (WGS) entry which is preliminary data.</text>
</comment>
<dbReference type="InParanoid" id="A0A1Q3AZY3"/>
<evidence type="ECO:0000256" key="1">
    <source>
        <dbReference type="ARBA" id="ARBA00004123"/>
    </source>
</evidence>
<evidence type="ECO:0000256" key="2">
    <source>
        <dbReference type="ARBA" id="ARBA00023015"/>
    </source>
</evidence>
<dbReference type="AlphaFoldDB" id="A0A1Q3AZY3"/>
<feature type="domain" description="TF-B3" evidence="6">
    <location>
        <begin position="11"/>
        <end position="90"/>
    </location>
</feature>
<dbReference type="EMBL" id="BDDD01000186">
    <property type="protein sequence ID" value="GAV61205.1"/>
    <property type="molecule type" value="Genomic_DNA"/>
</dbReference>
<gene>
    <name evidence="7" type="ORF">CFOL_v3_04733</name>
</gene>
<dbReference type="SUPFAM" id="SSF101936">
    <property type="entry name" value="DNA-binding pseudobarrel domain"/>
    <property type="match status" value="1"/>
</dbReference>
<dbReference type="GO" id="GO:0003677">
    <property type="term" value="F:DNA binding"/>
    <property type="evidence" value="ECO:0007669"/>
    <property type="project" value="UniProtKB-KW"/>
</dbReference>
<dbReference type="OrthoDB" id="810485at2759"/>
<dbReference type="GO" id="GO:0005634">
    <property type="term" value="C:nucleus"/>
    <property type="evidence" value="ECO:0007669"/>
    <property type="project" value="UniProtKB-SubCell"/>
</dbReference>
<evidence type="ECO:0000259" key="6">
    <source>
        <dbReference type="Pfam" id="PF02362"/>
    </source>
</evidence>
<dbReference type="Gene3D" id="2.40.330.10">
    <property type="entry name" value="DNA-binding pseudobarrel domain"/>
    <property type="match status" value="1"/>
</dbReference>
<organism evidence="7 8">
    <name type="scientific">Cephalotus follicularis</name>
    <name type="common">Albany pitcher plant</name>
    <dbReference type="NCBI Taxonomy" id="3775"/>
    <lineage>
        <taxon>Eukaryota</taxon>
        <taxon>Viridiplantae</taxon>
        <taxon>Streptophyta</taxon>
        <taxon>Embryophyta</taxon>
        <taxon>Tracheophyta</taxon>
        <taxon>Spermatophyta</taxon>
        <taxon>Magnoliopsida</taxon>
        <taxon>eudicotyledons</taxon>
        <taxon>Gunneridae</taxon>
        <taxon>Pentapetalae</taxon>
        <taxon>rosids</taxon>
        <taxon>fabids</taxon>
        <taxon>Oxalidales</taxon>
        <taxon>Cephalotaceae</taxon>
        <taxon>Cephalotus</taxon>
    </lineage>
</organism>
<sequence>LAKMTTIIISKVLSKMDTERNLVIPTSSLGFLPFEEGHSANMVVEDESTRQAWIFHCTIKGDENKGLVLSVSWLDFVRDKSLKENDEVTIFQEEFMKEKAMGTRFKIVVKRKIRLFGADIWADVI</sequence>
<comment type="subcellular location">
    <subcellularLocation>
        <location evidence="1">Nucleus</location>
    </subcellularLocation>
</comment>
<accession>A0A1Q3AZY3</accession>
<evidence type="ECO:0000256" key="3">
    <source>
        <dbReference type="ARBA" id="ARBA00023125"/>
    </source>
</evidence>
<evidence type="ECO:0000313" key="8">
    <source>
        <dbReference type="Proteomes" id="UP000187406"/>
    </source>
</evidence>
<evidence type="ECO:0000313" key="7">
    <source>
        <dbReference type="EMBL" id="GAV61205.1"/>
    </source>
</evidence>
<keyword evidence="4" id="KW-0804">Transcription</keyword>
<keyword evidence="8" id="KW-1185">Reference proteome</keyword>
<keyword evidence="2" id="KW-0805">Transcription regulation</keyword>
<dbReference type="CDD" id="cd10017">
    <property type="entry name" value="B3_DNA"/>
    <property type="match status" value="1"/>
</dbReference>